<organism evidence="1 2">
    <name type="scientific">Brevundimonas aurantiaca</name>
    <dbReference type="NCBI Taxonomy" id="74316"/>
    <lineage>
        <taxon>Bacteria</taxon>
        <taxon>Pseudomonadati</taxon>
        <taxon>Pseudomonadota</taxon>
        <taxon>Alphaproteobacteria</taxon>
        <taxon>Caulobacterales</taxon>
        <taxon>Caulobacteraceae</taxon>
        <taxon>Brevundimonas</taxon>
    </lineage>
</organism>
<dbReference type="AlphaFoldDB" id="A0A7W9C506"/>
<reference evidence="1 2" key="1">
    <citation type="submission" date="2020-08" db="EMBL/GenBank/DDBJ databases">
        <title>Genomic Encyclopedia of Type Strains, Phase IV (KMG-IV): sequencing the most valuable type-strain genomes for metagenomic binning, comparative biology and taxonomic classification.</title>
        <authorList>
            <person name="Goeker M."/>
        </authorList>
    </citation>
    <scope>NUCLEOTIDE SEQUENCE [LARGE SCALE GENOMIC DNA]</scope>
    <source>
        <strain evidence="1 2">DSM 4731</strain>
    </source>
</reference>
<protein>
    <submittedName>
        <fullName evidence="1">Uncharacterized protein</fullName>
    </submittedName>
</protein>
<comment type="caution">
    <text evidence="1">The sequence shown here is derived from an EMBL/GenBank/DDBJ whole genome shotgun (WGS) entry which is preliminary data.</text>
</comment>
<evidence type="ECO:0000313" key="2">
    <source>
        <dbReference type="Proteomes" id="UP000527324"/>
    </source>
</evidence>
<sequence>MRAGCSGRGATMARDSLAEQVQLKEAEIRST</sequence>
<keyword evidence="2" id="KW-1185">Reference proteome</keyword>
<name>A0A7W9C506_9CAUL</name>
<dbReference type="EMBL" id="JACHOQ010000002">
    <property type="protein sequence ID" value="MBB5739130.1"/>
    <property type="molecule type" value="Genomic_DNA"/>
</dbReference>
<dbReference type="Proteomes" id="UP000527324">
    <property type="component" value="Unassembled WGS sequence"/>
</dbReference>
<gene>
    <name evidence="1" type="ORF">GGQ93_000832</name>
</gene>
<evidence type="ECO:0000313" key="1">
    <source>
        <dbReference type="EMBL" id="MBB5739130.1"/>
    </source>
</evidence>
<accession>A0A7W9C506</accession>
<proteinExistence type="predicted"/>